<evidence type="ECO:0000256" key="2">
    <source>
        <dbReference type="ARBA" id="ARBA00022660"/>
    </source>
</evidence>
<feature type="transmembrane region" description="Helical" evidence="9">
    <location>
        <begin position="12"/>
        <end position="35"/>
    </location>
</feature>
<feature type="transmembrane region" description="Helical" evidence="9">
    <location>
        <begin position="350"/>
        <end position="373"/>
    </location>
</feature>
<keyword evidence="6 9" id="KW-0472">Membrane</keyword>
<feature type="transmembrane region" description="Helical" evidence="9">
    <location>
        <begin position="489"/>
        <end position="511"/>
    </location>
</feature>
<feature type="transmembrane region" description="Helical" evidence="9">
    <location>
        <begin position="47"/>
        <end position="67"/>
    </location>
</feature>
<dbReference type="EMBL" id="AP011686">
    <property type="protein sequence ID" value="BAL54383.1"/>
    <property type="molecule type" value="Genomic_DNA"/>
</dbReference>
<dbReference type="InterPro" id="IPR036927">
    <property type="entry name" value="Cyt_c_oxase-like_su1_sf"/>
</dbReference>
<organism evidence="11">
    <name type="scientific">uncultured Chloroflexota bacterium</name>
    <dbReference type="NCBI Taxonomy" id="166587"/>
    <lineage>
        <taxon>Bacteria</taxon>
        <taxon>Bacillati</taxon>
        <taxon>Chloroflexota</taxon>
        <taxon>environmental samples</taxon>
    </lineage>
</organism>
<gene>
    <name evidence="11" type="ORF">HGMM_F14G08C33</name>
</gene>
<keyword evidence="8" id="KW-0349">Heme</keyword>
<comment type="subcellular location">
    <subcellularLocation>
        <location evidence="1">Membrane</location>
        <topology evidence="1">Multi-pass membrane protein</topology>
    </subcellularLocation>
</comment>
<dbReference type="PROSITE" id="PS50855">
    <property type="entry name" value="COX1"/>
    <property type="match status" value="1"/>
</dbReference>
<keyword evidence="8" id="KW-0479">Metal-binding</keyword>
<dbReference type="GO" id="GO:0015990">
    <property type="term" value="P:electron transport coupled proton transport"/>
    <property type="evidence" value="ECO:0007669"/>
    <property type="project" value="TreeGrafter"/>
</dbReference>
<evidence type="ECO:0000256" key="1">
    <source>
        <dbReference type="ARBA" id="ARBA00004141"/>
    </source>
</evidence>
<evidence type="ECO:0000256" key="7">
    <source>
        <dbReference type="ARBA" id="ARBA00025218"/>
    </source>
</evidence>
<dbReference type="InterPro" id="IPR000883">
    <property type="entry name" value="Cyt_C_Oxase_1"/>
</dbReference>
<keyword evidence="3 8" id="KW-0812">Transmembrane</keyword>
<evidence type="ECO:0000313" key="11">
    <source>
        <dbReference type="EMBL" id="BAL54383.1"/>
    </source>
</evidence>
<feature type="transmembrane region" description="Helical" evidence="9">
    <location>
        <begin position="531"/>
        <end position="555"/>
    </location>
</feature>
<evidence type="ECO:0000256" key="9">
    <source>
        <dbReference type="SAM" id="Phobius"/>
    </source>
</evidence>
<feature type="transmembrane region" description="Helical" evidence="9">
    <location>
        <begin position="226"/>
        <end position="252"/>
    </location>
</feature>
<dbReference type="PANTHER" id="PTHR10422:SF18">
    <property type="entry name" value="CYTOCHROME C OXIDASE SUBUNIT 1"/>
    <property type="match status" value="1"/>
</dbReference>
<dbReference type="GO" id="GO:0020037">
    <property type="term" value="F:heme binding"/>
    <property type="evidence" value="ECO:0007669"/>
    <property type="project" value="InterPro"/>
</dbReference>
<dbReference type="AlphaFoldDB" id="H5SDZ7"/>
<proteinExistence type="inferred from homology"/>
<feature type="transmembrane region" description="Helical" evidence="9">
    <location>
        <begin position="101"/>
        <end position="124"/>
    </location>
</feature>
<feature type="transmembrane region" description="Helical" evidence="9">
    <location>
        <begin position="323"/>
        <end position="343"/>
    </location>
</feature>
<feature type="transmembrane region" description="Helical" evidence="9">
    <location>
        <begin position="419"/>
        <end position="440"/>
    </location>
</feature>
<dbReference type="SUPFAM" id="SSF81442">
    <property type="entry name" value="Cytochrome c oxidase subunit I-like"/>
    <property type="match status" value="1"/>
</dbReference>
<evidence type="ECO:0000256" key="4">
    <source>
        <dbReference type="ARBA" id="ARBA00022982"/>
    </source>
</evidence>
<accession>H5SDZ7</accession>
<protein>
    <submittedName>
        <fullName evidence="11">Cytochrome c oxidase subunit I</fullName>
    </submittedName>
</protein>
<dbReference type="PANTHER" id="PTHR10422">
    <property type="entry name" value="CYTOCHROME C OXIDASE SUBUNIT 1"/>
    <property type="match status" value="1"/>
</dbReference>
<keyword evidence="8" id="KW-0408">Iron</keyword>
<dbReference type="PROSITE" id="PS00077">
    <property type="entry name" value="COX1_CUB"/>
    <property type="match status" value="1"/>
</dbReference>
<dbReference type="Pfam" id="PF00115">
    <property type="entry name" value="COX1"/>
    <property type="match status" value="1"/>
</dbReference>
<evidence type="ECO:0000256" key="5">
    <source>
        <dbReference type="ARBA" id="ARBA00022989"/>
    </source>
</evidence>
<dbReference type="PRINTS" id="PR01165">
    <property type="entry name" value="CYCOXIDASEI"/>
</dbReference>
<feature type="transmembrane region" description="Helical" evidence="9">
    <location>
        <begin position="385"/>
        <end position="407"/>
    </location>
</feature>
<evidence type="ECO:0000256" key="6">
    <source>
        <dbReference type="ARBA" id="ARBA00023136"/>
    </source>
</evidence>
<comment type="function">
    <text evidence="7">Cytochrome c oxidase is the component of the respiratory chain that catalyzes the reduction of oxygen to water. Subunits 1-3 form the functional core of the enzyme complex. CO I is the catalytic subunit of the enzyme. Electrons originating in cytochrome c are transferred via the copper A center of subunit 2 and heme A of subunit 1 to the bimetallic center formed by heme A3 and copper B.</text>
</comment>
<feature type="transmembrane region" description="Helical" evidence="9">
    <location>
        <begin position="144"/>
        <end position="172"/>
    </location>
</feature>
<feature type="transmembrane region" description="Helical" evidence="9">
    <location>
        <begin position="184"/>
        <end position="206"/>
    </location>
</feature>
<sequence>MRKVFALGVVRGVIWQVIGTLAGALLVTAIRALMGLNPWGNFLFSEVAWVVGGLVGVIAFVAGVGALTDWFKWALGEETPEFREDPPGWEKYFGVSLDHKVIGIQYTVTALLLLLVGGLFALIFRTELAASGMQFLSLQLYNTLMGLHGMVMIAGILLGVAGVMNYLVPMLIGAHDMAFPRLNAFSFWIAPPAAIVLLSSLLLGGFDTGWTGYPPLSARAPVGMQMFFLGVWVVGWSSILGGLNLIATVVRMRARGMTAFRMPILAWAAVATSIISLTATQLIGLSFQLVMFQRLLGMGFFDPAKGGNPILFQHLFWFYSHPAVYVFVLPGLGVISELLPVFVRKPLFGYRWVAMSSLGIALVGFLVWAHHMFTSGMNEYLRVPFMYSTLLVAVPTGVKFFSWVATLWKGKIETPTPMLFVLGGIVVFLMGGLSGPPHAIVSTDLHLQDTYFVVGHFHDTMFGGYIYPFFAAIYYWFPKATGRRMNEKLGKLHFWLMTPAFLVMTFLMMRVGLLGMRRRIADYDPALGFDFLHLLITISAFLIGVSVLIFLYNFFVSLKKGEPAPGNIWHSRSPEWQVPSPMPVHNYEEAIEVVGEPYDYGLPGSIYVRFNGKHN</sequence>
<keyword evidence="8" id="KW-0813">Transport</keyword>
<reference evidence="11" key="2">
    <citation type="journal article" date="2012" name="PLoS ONE">
        <title>A Deeply Branching Thermophilic Bacterium with an Ancient Acetyl-CoA Pathway Dominates a Subsurface Ecosystem.</title>
        <authorList>
            <person name="Takami H."/>
            <person name="Noguchi H."/>
            <person name="Takaki Y."/>
            <person name="Uchiyama I."/>
            <person name="Toyoda A."/>
            <person name="Nishi S."/>
            <person name="Chee G.-J."/>
            <person name="Arai W."/>
            <person name="Nunoura T."/>
            <person name="Itoh T."/>
            <person name="Hattori M."/>
            <person name="Takai K."/>
        </authorList>
    </citation>
    <scope>NUCLEOTIDE SEQUENCE</scope>
</reference>
<evidence type="ECO:0000256" key="8">
    <source>
        <dbReference type="RuleBase" id="RU000370"/>
    </source>
</evidence>
<comment type="similarity">
    <text evidence="8">Belongs to the heme-copper respiratory oxidase family.</text>
</comment>
<dbReference type="InterPro" id="IPR023616">
    <property type="entry name" value="Cyt_c_oxase-like_su1_dom"/>
</dbReference>
<feature type="transmembrane region" description="Helical" evidence="9">
    <location>
        <begin position="264"/>
        <end position="291"/>
    </location>
</feature>
<feature type="transmembrane region" description="Helical" evidence="9">
    <location>
        <begin position="460"/>
        <end position="477"/>
    </location>
</feature>
<dbReference type="GO" id="GO:0009060">
    <property type="term" value="P:aerobic respiration"/>
    <property type="evidence" value="ECO:0007669"/>
    <property type="project" value="InterPro"/>
</dbReference>
<reference evidence="11" key="1">
    <citation type="journal article" date="2005" name="Environ. Microbiol.">
        <title>Genetic and functional properties of uncultivated thermophilic crenarchaeotes from a subsurface gold mine as revealed by analysis of genome fragments.</title>
        <authorList>
            <person name="Nunoura T."/>
            <person name="Hirayama H."/>
            <person name="Takami H."/>
            <person name="Oida H."/>
            <person name="Nishi S."/>
            <person name="Shimamura S."/>
            <person name="Suzuki Y."/>
            <person name="Inagaki F."/>
            <person name="Takai K."/>
            <person name="Nealson K.H."/>
            <person name="Horikoshi K."/>
        </authorList>
    </citation>
    <scope>NUCLEOTIDE SEQUENCE</scope>
</reference>
<dbReference type="GO" id="GO:0004129">
    <property type="term" value="F:cytochrome-c oxidase activity"/>
    <property type="evidence" value="ECO:0007669"/>
    <property type="project" value="InterPro"/>
</dbReference>
<dbReference type="GO" id="GO:0022904">
    <property type="term" value="P:respiratory electron transport chain"/>
    <property type="evidence" value="ECO:0007669"/>
    <property type="project" value="TreeGrafter"/>
</dbReference>
<keyword evidence="4 8" id="KW-0249">Electron transport</keyword>
<dbReference type="GO" id="GO:0016020">
    <property type="term" value="C:membrane"/>
    <property type="evidence" value="ECO:0007669"/>
    <property type="project" value="UniProtKB-SubCell"/>
</dbReference>
<feature type="domain" description="Cytochrome oxidase subunit I profile" evidence="10">
    <location>
        <begin position="83"/>
        <end position="595"/>
    </location>
</feature>
<keyword evidence="2 8" id="KW-0679">Respiratory chain</keyword>
<evidence type="ECO:0000256" key="3">
    <source>
        <dbReference type="ARBA" id="ARBA00022692"/>
    </source>
</evidence>
<dbReference type="InterPro" id="IPR023615">
    <property type="entry name" value="Cyt_c_Oxase_su1_BS"/>
</dbReference>
<dbReference type="Gene3D" id="1.20.210.10">
    <property type="entry name" value="Cytochrome c oxidase-like, subunit I domain"/>
    <property type="match status" value="1"/>
</dbReference>
<keyword evidence="5 9" id="KW-1133">Transmembrane helix</keyword>
<evidence type="ECO:0000259" key="10">
    <source>
        <dbReference type="PROSITE" id="PS50855"/>
    </source>
</evidence>
<name>H5SDZ7_9CHLR</name>